<evidence type="ECO:0000256" key="2">
    <source>
        <dbReference type="SAM" id="Phobius"/>
    </source>
</evidence>
<feature type="transmembrane region" description="Helical" evidence="2">
    <location>
        <begin position="337"/>
        <end position="357"/>
    </location>
</feature>
<dbReference type="EMBL" id="VIRS01000014">
    <property type="protein sequence ID" value="TQS43176.1"/>
    <property type="molecule type" value="Genomic_DNA"/>
</dbReference>
<reference evidence="3 4" key="1">
    <citation type="submission" date="2019-07" db="EMBL/GenBank/DDBJ databases">
        <title>Cryptosporangium phraense sp. nov., isolated from plant litter.</title>
        <authorList>
            <person name="Suriyachadkun C."/>
        </authorList>
    </citation>
    <scope>NUCLEOTIDE SEQUENCE [LARGE SCALE GENOMIC DNA]</scope>
    <source>
        <strain evidence="3 4">A-T 5661</strain>
    </source>
</reference>
<organism evidence="3 4">
    <name type="scientific">Cryptosporangium phraense</name>
    <dbReference type="NCBI Taxonomy" id="2593070"/>
    <lineage>
        <taxon>Bacteria</taxon>
        <taxon>Bacillati</taxon>
        <taxon>Actinomycetota</taxon>
        <taxon>Actinomycetes</taxon>
        <taxon>Cryptosporangiales</taxon>
        <taxon>Cryptosporangiaceae</taxon>
        <taxon>Cryptosporangium</taxon>
    </lineage>
</organism>
<dbReference type="GO" id="GO:0022857">
    <property type="term" value="F:transmembrane transporter activity"/>
    <property type="evidence" value="ECO:0007669"/>
    <property type="project" value="InterPro"/>
</dbReference>
<dbReference type="SUPFAM" id="SSF103473">
    <property type="entry name" value="MFS general substrate transporter"/>
    <property type="match status" value="1"/>
</dbReference>
<dbReference type="Proteomes" id="UP000317982">
    <property type="component" value="Unassembled WGS sequence"/>
</dbReference>
<proteinExistence type="predicted"/>
<dbReference type="AlphaFoldDB" id="A0A545APE7"/>
<name>A0A545APE7_9ACTN</name>
<keyword evidence="4" id="KW-1185">Reference proteome</keyword>
<evidence type="ECO:0000256" key="1">
    <source>
        <dbReference type="SAM" id="MobiDB-lite"/>
    </source>
</evidence>
<feature type="transmembrane region" description="Helical" evidence="2">
    <location>
        <begin position="272"/>
        <end position="290"/>
    </location>
</feature>
<feature type="transmembrane region" description="Helical" evidence="2">
    <location>
        <begin position="68"/>
        <end position="86"/>
    </location>
</feature>
<feature type="region of interest" description="Disordered" evidence="1">
    <location>
        <begin position="397"/>
        <end position="423"/>
    </location>
</feature>
<evidence type="ECO:0000313" key="4">
    <source>
        <dbReference type="Proteomes" id="UP000317982"/>
    </source>
</evidence>
<dbReference type="InterPro" id="IPR036259">
    <property type="entry name" value="MFS_trans_sf"/>
</dbReference>
<gene>
    <name evidence="3" type="ORF">FL583_20225</name>
</gene>
<feature type="transmembrane region" description="Helical" evidence="2">
    <location>
        <begin position="207"/>
        <end position="231"/>
    </location>
</feature>
<feature type="transmembrane region" description="Helical" evidence="2">
    <location>
        <begin position="237"/>
        <end position="260"/>
    </location>
</feature>
<feature type="transmembrane region" description="Helical" evidence="2">
    <location>
        <begin position="92"/>
        <end position="111"/>
    </location>
</feature>
<dbReference type="InParanoid" id="A0A545APE7"/>
<keyword evidence="2" id="KW-0812">Transmembrane</keyword>
<keyword evidence="2" id="KW-1133">Transmembrane helix</keyword>
<dbReference type="PANTHER" id="PTHR23542">
    <property type="match status" value="1"/>
</dbReference>
<feature type="transmembrane region" description="Helical" evidence="2">
    <location>
        <begin position="363"/>
        <end position="381"/>
    </location>
</feature>
<protein>
    <submittedName>
        <fullName evidence="3">MFS transporter</fullName>
    </submittedName>
</protein>
<feature type="transmembrane region" description="Helical" evidence="2">
    <location>
        <begin position="132"/>
        <end position="154"/>
    </location>
</feature>
<dbReference type="Gene3D" id="1.20.1250.20">
    <property type="entry name" value="MFS general substrate transporter like domains"/>
    <property type="match status" value="1"/>
</dbReference>
<dbReference type="Pfam" id="PF07690">
    <property type="entry name" value="MFS_1"/>
    <property type="match status" value="1"/>
</dbReference>
<sequence length="423" mass="41016">MRVPTSFGWSCVARIPPLMTPIALVAVVQQIRNDYTVAGLASGLFGAGMAVGAPVLGRLIQRYGQARVVGTASAACGLVLAGLALGEALRQPVASLLVLAGVAGALVPPFTAAMRAVWTALAADARTRSASFALDGVTLELLFVVGPILVSGALLIGPDVLALLAAAVLIGVGGVGYALTRPVRGLARGGPSAPTERGLFRRPGVPAVLVVASATAATMGAVDTALLAVAADDLGGSALIGPLIACIVAGSVVGGLVLGARAWPGTPATQSRGVQLGLAVLLVPIWAVVMRPGGPPLVLLGALLAVFGSMLAPCLILQQAVLDDLVPAAARLPAQAWLASGTTAGTALGTAMAGAVVELGGPVRALAMAVALTAAAAAAAVRVASAARISAAGPGAAAGAVSSSATPDGAEVSAPDATPAPPG</sequence>
<dbReference type="PANTHER" id="PTHR23542:SF1">
    <property type="entry name" value="MAJOR FACILITATOR SUPERFAMILY (MFS) PROFILE DOMAIN-CONTAINING PROTEIN"/>
    <property type="match status" value="1"/>
</dbReference>
<keyword evidence="2" id="KW-0472">Membrane</keyword>
<dbReference type="RefSeq" id="WP_142706261.1">
    <property type="nucleotide sequence ID" value="NZ_VIRS01000014.1"/>
</dbReference>
<comment type="caution">
    <text evidence="3">The sequence shown here is derived from an EMBL/GenBank/DDBJ whole genome shotgun (WGS) entry which is preliminary data.</text>
</comment>
<accession>A0A545APE7</accession>
<feature type="transmembrane region" description="Helical" evidence="2">
    <location>
        <begin position="37"/>
        <end position="56"/>
    </location>
</feature>
<feature type="transmembrane region" description="Helical" evidence="2">
    <location>
        <begin position="160"/>
        <end position="179"/>
    </location>
</feature>
<dbReference type="OrthoDB" id="9180256at2"/>
<feature type="transmembrane region" description="Helical" evidence="2">
    <location>
        <begin position="296"/>
        <end position="317"/>
    </location>
</feature>
<feature type="transmembrane region" description="Helical" evidence="2">
    <location>
        <begin position="12"/>
        <end position="31"/>
    </location>
</feature>
<dbReference type="InterPro" id="IPR011701">
    <property type="entry name" value="MFS"/>
</dbReference>
<evidence type="ECO:0000313" key="3">
    <source>
        <dbReference type="EMBL" id="TQS43176.1"/>
    </source>
</evidence>